<feature type="compositionally biased region" description="Low complexity" evidence="1">
    <location>
        <begin position="94"/>
        <end position="111"/>
    </location>
</feature>
<organism evidence="2 3">
    <name type="scientific">Rhodococcus opacus RKJ300 = JCM 13270</name>
    <dbReference type="NCBI Taxonomy" id="1165867"/>
    <lineage>
        <taxon>Bacteria</taxon>
        <taxon>Bacillati</taxon>
        <taxon>Actinomycetota</taxon>
        <taxon>Actinomycetes</taxon>
        <taxon>Mycobacteriales</taxon>
        <taxon>Nocardiaceae</taxon>
        <taxon>Rhodococcus</taxon>
    </lineage>
</organism>
<gene>
    <name evidence="2" type="ORF">W59_09809</name>
</gene>
<protein>
    <submittedName>
        <fullName evidence="2">Uncharacterized protein</fullName>
    </submittedName>
</protein>
<dbReference type="PATRIC" id="fig|1165867.3.peg.1983"/>
<reference evidence="2 3" key="1">
    <citation type="journal article" date="2012" name="J. Bacteriol.">
        <title>Draft genome sequence of the nitrophenol-degrading actinomycete Rhodococcus imtechensis RKJ300.</title>
        <authorList>
            <person name="Vikram S."/>
            <person name="Kumar S."/>
            <person name="Subramanian S."/>
            <person name="Raghava G.P."/>
        </authorList>
    </citation>
    <scope>NUCLEOTIDE SEQUENCE [LARGE SCALE GENOMIC DNA]</scope>
    <source>
        <strain evidence="2 3">RKJ300</strain>
    </source>
</reference>
<proteinExistence type="predicted"/>
<dbReference type="AlphaFoldDB" id="I0WUM5"/>
<accession>I0WUM5</accession>
<evidence type="ECO:0000313" key="2">
    <source>
        <dbReference type="EMBL" id="EID80091.1"/>
    </source>
</evidence>
<evidence type="ECO:0000313" key="3">
    <source>
        <dbReference type="Proteomes" id="UP000006447"/>
    </source>
</evidence>
<comment type="caution">
    <text evidence="2">The sequence shown here is derived from an EMBL/GenBank/DDBJ whole genome shotgun (WGS) entry which is preliminary data.</text>
</comment>
<dbReference type="Proteomes" id="UP000006447">
    <property type="component" value="Unassembled WGS sequence"/>
</dbReference>
<name>I0WUM5_RHOOP</name>
<dbReference type="EMBL" id="AJJH01000041">
    <property type="protein sequence ID" value="EID80091.1"/>
    <property type="molecule type" value="Genomic_DNA"/>
</dbReference>
<evidence type="ECO:0000256" key="1">
    <source>
        <dbReference type="SAM" id="MobiDB-lite"/>
    </source>
</evidence>
<sequence length="111" mass="12269">MASEWQDSDVQYDVSAGYWVRDGIEVTRKTTVASLVPAGFEAYGRVLQPVETVDDGGYERWLRWADVARVTGAIVHPSMELETMLKFAPPGTCSRPRSSRNPPSHRGSPSS</sequence>
<feature type="region of interest" description="Disordered" evidence="1">
    <location>
        <begin position="88"/>
        <end position="111"/>
    </location>
</feature>